<evidence type="ECO:0000313" key="2">
    <source>
        <dbReference type="Proteomes" id="UP000011761"/>
    </source>
</evidence>
<dbReference type="eggNOG" id="ENOG502RY50">
    <property type="taxonomic scope" value="Eukaryota"/>
</dbReference>
<keyword evidence="2" id="KW-1185">Reference proteome</keyword>
<dbReference type="RefSeq" id="XP_007674790.1">
    <property type="nucleotide sequence ID" value="XM_007676600.1"/>
</dbReference>
<reference evidence="1 2" key="1">
    <citation type="journal article" date="2012" name="PLoS Pathog.">
        <title>Diverse lifestyles and strategies of plant pathogenesis encoded in the genomes of eighteen Dothideomycetes fungi.</title>
        <authorList>
            <person name="Ohm R.A."/>
            <person name="Feau N."/>
            <person name="Henrissat B."/>
            <person name="Schoch C.L."/>
            <person name="Horwitz B.A."/>
            <person name="Barry K.W."/>
            <person name="Condon B.J."/>
            <person name="Copeland A.C."/>
            <person name="Dhillon B."/>
            <person name="Glaser F."/>
            <person name="Hesse C.N."/>
            <person name="Kosti I."/>
            <person name="LaButti K."/>
            <person name="Lindquist E.A."/>
            <person name="Lucas S."/>
            <person name="Salamov A.A."/>
            <person name="Bradshaw R.E."/>
            <person name="Ciuffetti L."/>
            <person name="Hamelin R.C."/>
            <person name="Kema G.H.J."/>
            <person name="Lawrence C."/>
            <person name="Scott J.A."/>
            <person name="Spatafora J.W."/>
            <person name="Turgeon B.G."/>
            <person name="de Wit P.J.G.M."/>
            <person name="Zhong S."/>
            <person name="Goodwin S.B."/>
            <person name="Grigoriev I.V."/>
        </authorList>
    </citation>
    <scope>NUCLEOTIDE SEQUENCE [LARGE SCALE GENOMIC DNA]</scope>
    <source>
        <strain evidence="1 2">UAMH 10762</strain>
    </source>
</reference>
<dbReference type="KEGG" id="bcom:BAUCODRAFT_407338"/>
<dbReference type="SUPFAM" id="SSF52540">
    <property type="entry name" value="P-loop containing nucleoside triphosphate hydrolases"/>
    <property type="match status" value="1"/>
</dbReference>
<proteinExistence type="predicted"/>
<dbReference type="STRING" id="717646.M2NF84"/>
<accession>M2NF84</accession>
<dbReference type="InterPro" id="IPR027417">
    <property type="entry name" value="P-loop_NTPase"/>
</dbReference>
<dbReference type="EMBL" id="KB445553">
    <property type="protein sequence ID" value="EMC97909.1"/>
    <property type="molecule type" value="Genomic_DNA"/>
</dbReference>
<gene>
    <name evidence="1" type="ORF">BAUCODRAFT_407338</name>
</gene>
<dbReference type="PANTHER" id="PTHR36978">
    <property type="entry name" value="P-LOOP CONTAINING NUCLEOTIDE TRIPHOSPHATE HYDROLASE"/>
    <property type="match status" value="1"/>
</dbReference>
<protein>
    <submittedName>
        <fullName evidence="1">Uncharacterized protein</fullName>
    </submittedName>
</protein>
<dbReference type="Pfam" id="PF17784">
    <property type="entry name" value="Sulfotransfer_4"/>
    <property type="match status" value="1"/>
</dbReference>
<dbReference type="OrthoDB" id="408152at2759"/>
<dbReference type="AlphaFoldDB" id="M2NF84"/>
<dbReference type="HOGENOM" id="CLU_061199_1_0_1"/>
<dbReference type="PANTHER" id="PTHR36978:SF4">
    <property type="entry name" value="P-LOOP CONTAINING NUCLEOSIDE TRIPHOSPHATE HYDROLASE PROTEIN"/>
    <property type="match status" value="1"/>
</dbReference>
<dbReference type="GeneID" id="19114020"/>
<dbReference type="Proteomes" id="UP000011761">
    <property type="component" value="Unassembled WGS sequence"/>
</dbReference>
<name>M2NF84_BAUPA</name>
<sequence length="220" mass="25111">MSTTIPLWFLELLYPLTPPNRTRDRPMQVLALGLGGTGTELLQAALLDLGYIDIYHGWHITTNPADCVHWVRWHMAKFRGSSAERDALTSTQLDKVIGECEAVTDLPCAGLGVEMLRAYPHAKVVLNRRSNLEGWHQSQLNTIDKVWNDWWSILRSFADSECFWLRRAVVWCYKALFDFNVRQNGKETYRKHYAELEAECARSRGSGLIGMLKMAGKPNS</sequence>
<organism evidence="1 2">
    <name type="scientific">Baudoinia panamericana (strain UAMH 10762)</name>
    <name type="common">Angels' share fungus</name>
    <name type="synonym">Baudoinia compniacensis (strain UAMH 10762)</name>
    <dbReference type="NCBI Taxonomy" id="717646"/>
    <lineage>
        <taxon>Eukaryota</taxon>
        <taxon>Fungi</taxon>
        <taxon>Dikarya</taxon>
        <taxon>Ascomycota</taxon>
        <taxon>Pezizomycotina</taxon>
        <taxon>Dothideomycetes</taxon>
        <taxon>Dothideomycetidae</taxon>
        <taxon>Mycosphaerellales</taxon>
        <taxon>Teratosphaeriaceae</taxon>
        <taxon>Baudoinia</taxon>
    </lineage>
</organism>
<evidence type="ECO:0000313" key="1">
    <source>
        <dbReference type="EMBL" id="EMC97909.1"/>
    </source>
</evidence>
<dbReference type="Gene3D" id="3.40.50.300">
    <property type="entry name" value="P-loop containing nucleotide triphosphate hydrolases"/>
    <property type="match status" value="1"/>
</dbReference>
<dbReference type="InterPro" id="IPR040632">
    <property type="entry name" value="Sulfotransfer_4"/>
</dbReference>